<feature type="transmembrane region" description="Helical" evidence="1">
    <location>
        <begin position="134"/>
        <end position="153"/>
    </location>
</feature>
<evidence type="ECO:0000256" key="1">
    <source>
        <dbReference type="SAM" id="Phobius"/>
    </source>
</evidence>
<organism evidence="2 3">
    <name type="scientific">Streptococcus urinalis 2285-97</name>
    <dbReference type="NCBI Taxonomy" id="764291"/>
    <lineage>
        <taxon>Bacteria</taxon>
        <taxon>Bacillati</taxon>
        <taxon>Bacillota</taxon>
        <taxon>Bacilli</taxon>
        <taxon>Lactobacillales</taxon>
        <taxon>Streptococcaceae</taxon>
        <taxon>Streptococcus</taxon>
    </lineage>
</organism>
<feature type="transmembrane region" description="Helical" evidence="1">
    <location>
        <begin position="200"/>
        <end position="226"/>
    </location>
</feature>
<feature type="transmembrane region" description="Helical" evidence="1">
    <location>
        <begin position="110"/>
        <end position="128"/>
    </location>
</feature>
<protein>
    <submittedName>
        <fullName evidence="2">Sulfite exporter TauE/SafE</fullName>
    </submittedName>
</protein>
<proteinExistence type="predicted"/>
<gene>
    <name evidence="2" type="ORF">STRUR_0388</name>
</gene>
<dbReference type="PANTHER" id="PTHR43483:SF3">
    <property type="entry name" value="MEMBRANE TRANSPORTER PROTEIN HI_0806-RELATED"/>
    <property type="match status" value="1"/>
</dbReference>
<dbReference type="AlphaFoldDB" id="G5KC74"/>
<feature type="transmembrane region" description="Helical" evidence="1">
    <location>
        <begin position="173"/>
        <end position="194"/>
    </location>
</feature>
<dbReference type="RefSeq" id="WP_006739115.1">
    <property type="nucleotide sequence ID" value="NZ_AEUZ02000001.1"/>
</dbReference>
<sequence length="299" mass="32827">MNDNIILIFIQLLLVFSIIFIFTELVLFLKKNHINPFRRFWTGFFIGLITDALDTMGIGSFATTTTCFKLTKLVDDDSKIPGTMSAAHVIPVLIQSLCFILVVRVELPTLIGMATASFIGAFFGTKITKNWHTPTVQMILGSLLIIASLIMIYRHFANPGAQVTNSIHGLHGFWLLFGLIFNFIVGLLMTMGLGNYAPELIFFSLMGLSPAVAMPVMMLDAAMILTASSTQFIKGNRVNWDGFAGIVIGGIIGVLLAVLFLTNLDINSLKLLVVAIVIFTGIMLIRSSLLSKNTLKTHH</sequence>
<keyword evidence="1" id="KW-0472">Membrane</keyword>
<evidence type="ECO:0000313" key="2">
    <source>
        <dbReference type="EMBL" id="EHJ56354.1"/>
    </source>
</evidence>
<dbReference type="EMBL" id="AEUZ02000001">
    <property type="protein sequence ID" value="EHJ56354.1"/>
    <property type="molecule type" value="Genomic_DNA"/>
</dbReference>
<feature type="transmembrane region" description="Helical" evidence="1">
    <location>
        <begin position="82"/>
        <end position="103"/>
    </location>
</feature>
<keyword evidence="3" id="KW-1185">Reference proteome</keyword>
<comment type="caution">
    <text evidence="2">The sequence shown here is derived from an EMBL/GenBank/DDBJ whole genome shotgun (WGS) entry which is preliminary data.</text>
</comment>
<feature type="transmembrane region" description="Helical" evidence="1">
    <location>
        <begin position="6"/>
        <end position="28"/>
    </location>
</feature>
<dbReference type="STRING" id="764291.STRUR_0388"/>
<keyword evidence="1" id="KW-1133">Transmembrane helix</keyword>
<name>G5KC74_9STRE</name>
<dbReference type="Proteomes" id="UP000005388">
    <property type="component" value="Unassembled WGS sequence"/>
</dbReference>
<accession>G5KC74</accession>
<evidence type="ECO:0000313" key="3">
    <source>
        <dbReference type="Proteomes" id="UP000005388"/>
    </source>
</evidence>
<dbReference type="PANTHER" id="PTHR43483">
    <property type="entry name" value="MEMBRANE TRANSPORTER PROTEIN HI_0806-RELATED"/>
    <property type="match status" value="1"/>
</dbReference>
<keyword evidence="1" id="KW-0812">Transmembrane</keyword>
<dbReference type="eggNOG" id="COG0730">
    <property type="taxonomic scope" value="Bacteria"/>
</dbReference>
<feature type="transmembrane region" description="Helical" evidence="1">
    <location>
        <begin position="40"/>
        <end position="62"/>
    </location>
</feature>
<feature type="transmembrane region" description="Helical" evidence="1">
    <location>
        <begin position="268"/>
        <end position="289"/>
    </location>
</feature>
<reference evidence="2 3" key="1">
    <citation type="journal article" date="2014" name="Int. J. Syst. Evol. Microbiol.">
        <title>Phylogenomics and the dynamic genome evolution of the genus Streptococcus.</title>
        <authorList>
            <consortium name="The Broad Institute Genome Sequencing Platform"/>
            <person name="Richards V.P."/>
            <person name="Palmer S.R."/>
            <person name="Pavinski Bitar P.D."/>
            <person name="Qin X."/>
            <person name="Weinstock G.M."/>
            <person name="Highlander S.K."/>
            <person name="Town C.D."/>
            <person name="Burne R.A."/>
            <person name="Stanhope M.J."/>
        </authorList>
    </citation>
    <scope>NUCLEOTIDE SEQUENCE [LARGE SCALE GENOMIC DNA]</scope>
    <source>
        <strain evidence="2 3">2285-97</strain>
    </source>
</reference>
<feature type="transmembrane region" description="Helical" evidence="1">
    <location>
        <begin position="238"/>
        <end position="262"/>
    </location>
</feature>